<evidence type="ECO:0000256" key="3">
    <source>
        <dbReference type="ARBA" id="ARBA00022475"/>
    </source>
</evidence>
<keyword evidence="2 7" id="KW-0813">Transport</keyword>
<keyword evidence="5 7" id="KW-1133">Transmembrane helix</keyword>
<protein>
    <submittedName>
        <fullName evidence="9">ABC transporter permease</fullName>
    </submittedName>
</protein>
<evidence type="ECO:0000256" key="6">
    <source>
        <dbReference type="ARBA" id="ARBA00023136"/>
    </source>
</evidence>
<comment type="caution">
    <text evidence="9">The sequence shown here is derived from an EMBL/GenBank/DDBJ whole genome shotgun (WGS) entry which is preliminary data.</text>
</comment>
<dbReference type="GO" id="GO:0005886">
    <property type="term" value="C:plasma membrane"/>
    <property type="evidence" value="ECO:0007669"/>
    <property type="project" value="UniProtKB-SubCell"/>
</dbReference>
<dbReference type="eggNOG" id="COG0395">
    <property type="taxonomic scope" value="Bacteria"/>
</dbReference>
<dbReference type="Gene3D" id="1.10.3720.10">
    <property type="entry name" value="MetI-like"/>
    <property type="match status" value="1"/>
</dbReference>
<dbReference type="CDD" id="cd06261">
    <property type="entry name" value="TM_PBP2"/>
    <property type="match status" value="1"/>
</dbReference>
<name>A0A0A5G1Q0_9BACI</name>
<dbReference type="InterPro" id="IPR000515">
    <property type="entry name" value="MetI-like"/>
</dbReference>
<dbReference type="SUPFAM" id="SSF161098">
    <property type="entry name" value="MetI-like"/>
    <property type="match status" value="1"/>
</dbReference>
<keyword evidence="10" id="KW-1185">Reference proteome</keyword>
<evidence type="ECO:0000256" key="5">
    <source>
        <dbReference type="ARBA" id="ARBA00022989"/>
    </source>
</evidence>
<keyword evidence="4 7" id="KW-0812">Transmembrane</keyword>
<gene>
    <name evidence="9" type="ORF">N784_02435</name>
</gene>
<comment type="subcellular location">
    <subcellularLocation>
        <location evidence="1 7">Cell membrane</location>
        <topology evidence="1 7">Multi-pass membrane protein</topology>
    </subcellularLocation>
</comment>
<evidence type="ECO:0000259" key="8">
    <source>
        <dbReference type="PROSITE" id="PS50928"/>
    </source>
</evidence>
<evidence type="ECO:0000313" key="10">
    <source>
        <dbReference type="Proteomes" id="UP000030401"/>
    </source>
</evidence>
<comment type="similarity">
    <text evidence="7">Belongs to the binding-protein-dependent transport system permease family.</text>
</comment>
<feature type="transmembrane region" description="Helical" evidence="7">
    <location>
        <begin position="105"/>
        <end position="128"/>
    </location>
</feature>
<evidence type="ECO:0000256" key="7">
    <source>
        <dbReference type="RuleBase" id="RU363032"/>
    </source>
</evidence>
<evidence type="ECO:0000256" key="1">
    <source>
        <dbReference type="ARBA" id="ARBA00004651"/>
    </source>
</evidence>
<sequence length="277" mass="30946">MDQATKHSIPRYIVLIVLSMMMIFPLIWMLLSSLKTGEEIFAIPLKWLPDTPQWGNFPGALELAPFGLYIYNSTVTALVIVVFQVVLACMMAYALTQLQFKGKNVLFNSILMTYMLPVAATYVPSYVIVAKLGLLDTLAGIIISNIASVFCIFMIRQAFMQVPKEMVEAARADGANDVAILWKVMIPMSKSSIFTVALISFVQMYNNYLWPSLIVKSQENYLVTVGLNQFFTAQGTFSSQWPMIMAANVLAVLPLLLLFIVLQKWFIKGISDNGLKG</sequence>
<dbReference type="AlphaFoldDB" id="A0A0A5G1Q0"/>
<keyword evidence="6 7" id="KW-0472">Membrane</keyword>
<feature type="transmembrane region" description="Helical" evidence="7">
    <location>
        <begin position="241"/>
        <end position="262"/>
    </location>
</feature>
<dbReference type="PANTHER" id="PTHR43744">
    <property type="entry name" value="ABC TRANSPORTER PERMEASE PROTEIN MG189-RELATED-RELATED"/>
    <property type="match status" value="1"/>
</dbReference>
<dbReference type="RefSeq" id="WP_036833787.1">
    <property type="nucleotide sequence ID" value="NZ_AVPG01000009.1"/>
</dbReference>
<dbReference type="PROSITE" id="PS50928">
    <property type="entry name" value="ABC_TM1"/>
    <property type="match status" value="1"/>
</dbReference>
<feature type="transmembrane region" description="Helical" evidence="7">
    <location>
        <begin position="68"/>
        <end position="93"/>
    </location>
</feature>
<feature type="transmembrane region" description="Helical" evidence="7">
    <location>
        <begin position="134"/>
        <end position="155"/>
    </location>
</feature>
<dbReference type="Pfam" id="PF00528">
    <property type="entry name" value="BPD_transp_1"/>
    <property type="match status" value="1"/>
</dbReference>
<dbReference type="InterPro" id="IPR035906">
    <property type="entry name" value="MetI-like_sf"/>
</dbReference>
<dbReference type="EMBL" id="AVPG01000009">
    <property type="protein sequence ID" value="KGX87001.1"/>
    <property type="molecule type" value="Genomic_DNA"/>
</dbReference>
<feature type="transmembrane region" description="Helical" evidence="7">
    <location>
        <begin position="12"/>
        <end position="31"/>
    </location>
</feature>
<feature type="domain" description="ABC transmembrane type-1" evidence="8">
    <location>
        <begin position="70"/>
        <end position="262"/>
    </location>
</feature>
<keyword evidence="3" id="KW-1003">Cell membrane</keyword>
<dbReference type="Proteomes" id="UP000030401">
    <property type="component" value="Unassembled WGS sequence"/>
</dbReference>
<organism evidence="9 10">
    <name type="scientific">Pontibacillus litoralis JSM 072002</name>
    <dbReference type="NCBI Taxonomy" id="1385512"/>
    <lineage>
        <taxon>Bacteria</taxon>
        <taxon>Bacillati</taxon>
        <taxon>Bacillota</taxon>
        <taxon>Bacilli</taxon>
        <taxon>Bacillales</taxon>
        <taxon>Bacillaceae</taxon>
        <taxon>Pontibacillus</taxon>
    </lineage>
</organism>
<evidence type="ECO:0000256" key="2">
    <source>
        <dbReference type="ARBA" id="ARBA00022448"/>
    </source>
</evidence>
<evidence type="ECO:0000313" key="9">
    <source>
        <dbReference type="EMBL" id="KGX87001.1"/>
    </source>
</evidence>
<proteinExistence type="inferred from homology"/>
<reference evidence="9 10" key="1">
    <citation type="submission" date="2013-08" db="EMBL/GenBank/DDBJ databases">
        <authorList>
            <person name="Huang J."/>
            <person name="Wang G."/>
        </authorList>
    </citation>
    <scope>NUCLEOTIDE SEQUENCE [LARGE SCALE GENOMIC DNA]</scope>
    <source>
        <strain evidence="9 10">JSM 072002</strain>
    </source>
</reference>
<dbReference type="GO" id="GO:0055085">
    <property type="term" value="P:transmembrane transport"/>
    <property type="evidence" value="ECO:0007669"/>
    <property type="project" value="InterPro"/>
</dbReference>
<dbReference type="OrthoDB" id="9771544at2"/>
<dbReference type="PANTHER" id="PTHR43744:SF8">
    <property type="entry name" value="SN-GLYCEROL-3-PHOSPHATE TRANSPORT SYSTEM PERMEASE PROTEIN UGPE"/>
    <property type="match status" value="1"/>
</dbReference>
<accession>A0A0A5G1Q0</accession>
<evidence type="ECO:0000256" key="4">
    <source>
        <dbReference type="ARBA" id="ARBA00022692"/>
    </source>
</evidence>
<dbReference type="STRING" id="1385512.N784_02435"/>